<gene>
    <name evidence="2" type="ORF">KS419_00745</name>
</gene>
<keyword evidence="3" id="KW-1185">Reference proteome</keyword>
<dbReference type="Proteomes" id="UP000784880">
    <property type="component" value="Unassembled WGS sequence"/>
</dbReference>
<name>A0ABS6J9M7_9BACI</name>
<dbReference type="RefSeq" id="WP_217064184.1">
    <property type="nucleotide sequence ID" value="NZ_JAHQCS010000014.1"/>
</dbReference>
<dbReference type="EMBL" id="JAHQCS010000014">
    <property type="protein sequence ID" value="MBU9710290.1"/>
    <property type="molecule type" value="Genomic_DNA"/>
</dbReference>
<keyword evidence="1" id="KW-1133">Transmembrane helix</keyword>
<protein>
    <submittedName>
        <fullName evidence="2">YobA family protein</fullName>
    </submittedName>
</protein>
<evidence type="ECO:0000256" key="1">
    <source>
        <dbReference type="SAM" id="Phobius"/>
    </source>
</evidence>
<sequence length="123" mass="14022">MDQRIFWIRAVGAIVFILIYVSLSGCLPFSNDNVSNHEPMYQEGRIVEIEARILVVSDISKEEAIEFDESSILSNEVGTNATWFSVDDVEQYSEGQLVRVYYRGMDESYPGQSEATKIENLEE</sequence>
<comment type="caution">
    <text evidence="2">The sequence shown here is derived from an EMBL/GenBank/DDBJ whole genome shotgun (WGS) entry which is preliminary data.</text>
</comment>
<evidence type="ECO:0000313" key="2">
    <source>
        <dbReference type="EMBL" id="MBU9710290.1"/>
    </source>
</evidence>
<evidence type="ECO:0000313" key="3">
    <source>
        <dbReference type="Proteomes" id="UP000784880"/>
    </source>
</evidence>
<feature type="transmembrane region" description="Helical" evidence="1">
    <location>
        <begin position="6"/>
        <end position="30"/>
    </location>
</feature>
<accession>A0ABS6J9M7</accession>
<dbReference type="PROSITE" id="PS51257">
    <property type="entry name" value="PROKAR_LIPOPROTEIN"/>
    <property type="match status" value="1"/>
</dbReference>
<organism evidence="2 3">
    <name type="scientific">Evansella tamaricis</name>
    <dbReference type="NCBI Taxonomy" id="2069301"/>
    <lineage>
        <taxon>Bacteria</taxon>
        <taxon>Bacillati</taxon>
        <taxon>Bacillota</taxon>
        <taxon>Bacilli</taxon>
        <taxon>Bacillales</taxon>
        <taxon>Bacillaceae</taxon>
        <taxon>Evansella</taxon>
    </lineage>
</organism>
<proteinExistence type="predicted"/>
<reference evidence="2 3" key="1">
    <citation type="submission" date="2021-06" db="EMBL/GenBank/DDBJ databases">
        <title>Bacillus sp. RD4P76, an endophyte from a halophyte.</title>
        <authorList>
            <person name="Sun J.-Q."/>
        </authorList>
    </citation>
    <scope>NUCLEOTIDE SEQUENCE [LARGE SCALE GENOMIC DNA]</scope>
    <source>
        <strain evidence="2 3">CGMCC 1.15917</strain>
    </source>
</reference>
<keyword evidence="1" id="KW-0812">Transmembrane</keyword>
<keyword evidence="1" id="KW-0472">Membrane</keyword>
<dbReference type="Pfam" id="PF11518">
    <property type="entry name" value="DUF3221"/>
    <property type="match status" value="1"/>
</dbReference>
<dbReference type="InterPro" id="IPR021598">
    <property type="entry name" value="DUF3221"/>
</dbReference>